<dbReference type="InterPro" id="IPR007889">
    <property type="entry name" value="HTH_Psq"/>
</dbReference>
<dbReference type="Pfam" id="PF03221">
    <property type="entry name" value="HTH_Tnp_Tc5"/>
    <property type="match status" value="1"/>
</dbReference>
<evidence type="ECO:0000259" key="3">
    <source>
        <dbReference type="PROSITE" id="PS51253"/>
    </source>
</evidence>
<evidence type="ECO:0000313" key="5">
    <source>
        <dbReference type="Proteomes" id="UP000247409"/>
    </source>
</evidence>
<keyword evidence="5" id="KW-1185">Reference proteome</keyword>
<dbReference type="PROSITE" id="PS51253">
    <property type="entry name" value="HTH_CENPB"/>
    <property type="match status" value="1"/>
</dbReference>
<dbReference type="OrthoDB" id="5593786at2759"/>
<dbReference type="AlphaFoldDB" id="A0A2V3IYZ3"/>
<dbReference type="Gene3D" id="1.10.10.60">
    <property type="entry name" value="Homeodomain-like"/>
    <property type="match status" value="1"/>
</dbReference>
<protein>
    <submittedName>
        <fullName evidence="4">Jerky protein-like</fullName>
    </submittedName>
</protein>
<dbReference type="Pfam" id="PF04218">
    <property type="entry name" value="CENP-B_N"/>
    <property type="match status" value="1"/>
</dbReference>
<comment type="caution">
    <text evidence="4">The sequence shown here is derived from an EMBL/GenBank/DDBJ whole genome shotgun (WGS) entry which is preliminary data.</text>
</comment>
<dbReference type="Proteomes" id="UP000247409">
    <property type="component" value="Unassembled WGS sequence"/>
</dbReference>
<gene>
    <name evidence="4" type="ORF">BWQ96_02932</name>
</gene>
<proteinExistence type="predicted"/>
<evidence type="ECO:0000313" key="4">
    <source>
        <dbReference type="EMBL" id="PXF47319.1"/>
    </source>
</evidence>
<evidence type="ECO:0000256" key="1">
    <source>
        <dbReference type="ARBA" id="ARBA00023125"/>
    </source>
</evidence>
<feature type="domain" description="HTH CENPB-type" evidence="3">
    <location>
        <begin position="69"/>
        <end position="151"/>
    </location>
</feature>
<dbReference type="EMBL" id="NBIV01000026">
    <property type="protein sequence ID" value="PXF47319.1"/>
    <property type="molecule type" value="Genomic_DNA"/>
</dbReference>
<dbReference type="GO" id="GO:0003677">
    <property type="term" value="F:DNA binding"/>
    <property type="evidence" value="ECO:0007669"/>
    <property type="project" value="UniProtKB-KW"/>
</dbReference>
<keyword evidence="1" id="KW-0238">DNA-binding</keyword>
<dbReference type="STRING" id="448386.A0A2V3IYZ3"/>
<name>A0A2V3IYZ3_9FLOR</name>
<sequence length="205" mass="23457">MDPVLTLQKQTRTRLNIAQKLRILHLLKDGHSTTAIMWQFNIASRTVRNIEAQGTALLQAADTNHDSLSLKVVQPVLVPKLEQELLAFLSYALSAKMPVTQNVLPIRACMIRDAMLKLPTTEKDARVLQKFAASRGWVEKFVNRHELWSVALHGEAVQVQAHQVAEDIRTLRQKLIKFDEDNIYNVDETGRFYKLLPRRTYVGTF</sequence>
<reference evidence="4 5" key="1">
    <citation type="journal article" date="2018" name="Mol. Biol. Evol.">
        <title>Analysis of the draft genome of the red seaweed Gracilariopsis chorda provides insights into genome size evolution in Rhodophyta.</title>
        <authorList>
            <person name="Lee J."/>
            <person name="Yang E.C."/>
            <person name="Graf L."/>
            <person name="Yang J.H."/>
            <person name="Qiu H."/>
            <person name="Zel Zion U."/>
            <person name="Chan C.X."/>
            <person name="Stephens T.G."/>
            <person name="Weber A.P.M."/>
            <person name="Boo G.H."/>
            <person name="Boo S.M."/>
            <person name="Kim K.M."/>
            <person name="Shin Y."/>
            <person name="Jung M."/>
            <person name="Lee S.J."/>
            <person name="Yim H.S."/>
            <person name="Lee J.H."/>
            <person name="Bhattacharya D."/>
            <person name="Yoon H.S."/>
        </authorList>
    </citation>
    <scope>NUCLEOTIDE SEQUENCE [LARGE SCALE GENOMIC DNA]</scope>
    <source>
        <strain evidence="4 5">SKKU-2015</strain>
        <tissue evidence="4">Whole body</tissue>
    </source>
</reference>
<keyword evidence="2" id="KW-0539">Nucleus</keyword>
<organism evidence="4 5">
    <name type="scientific">Gracilariopsis chorda</name>
    <dbReference type="NCBI Taxonomy" id="448386"/>
    <lineage>
        <taxon>Eukaryota</taxon>
        <taxon>Rhodophyta</taxon>
        <taxon>Florideophyceae</taxon>
        <taxon>Rhodymeniophycidae</taxon>
        <taxon>Gracilariales</taxon>
        <taxon>Gracilariaceae</taxon>
        <taxon>Gracilariopsis</taxon>
    </lineage>
</organism>
<dbReference type="InterPro" id="IPR006600">
    <property type="entry name" value="HTH_CenpB_DNA-bd_dom"/>
</dbReference>
<accession>A0A2V3IYZ3</accession>
<evidence type="ECO:0000256" key="2">
    <source>
        <dbReference type="ARBA" id="ARBA00023242"/>
    </source>
</evidence>